<comment type="caution">
    <text evidence="2">The sequence shown here is derived from an EMBL/GenBank/DDBJ whole genome shotgun (WGS) entry which is preliminary data.</text>
</comment>
<accession>A0ABR1D0E3</accession>
<evidence type="ECO:0000256" key="1">
    <source>
        <dbReference type="SAM" id="MobiDB-lite"/>
    </source>
</evidence>
<protein>
    <submittedName>
        <fullName evidence="2">Uncharacterized protein</fullName>
    </submittedName>
</protein>
<evidence type="ECO:0000313" key="3">
    <source>
        <dbReference type="Proteomes" id="UP001303046"/>
    </source>
</evidence>
<sequence length="178" mass="20613">MPALIVFVAYGPTSNQEEDGVEAFYMILDQLYEEDHVFHKNRHYRLNRGRFSFTWKEEKGGERPGTCISWNTTRFSDPLREGTAVPNCGEEYDCLITVTSKPQQITVTSPSIKEQQCRVKPQEYSLRPSELRQSLSRDDSPPDFKSNNYGLGMRWRRSVVTPTRISLRDLTTCLLTIR</sequence>
<keyword evidence="3" id="KW-1185">Reference proteome</keyword>
<proteinExistence type="predicted"/>
<dbReference type="Proteomes" id="UP001303046">
    <property type="component" value="Unassembled WGS sequence"/>
</dbReference>
<evidence type="ECO:0000313" key="2">
    <source>
        <dbReference type="EMBL" id="KAK6743930.1"/>
    </source>
</evidence>
<organism evidence="2 3">
    <name type="scientific">Necator americanus</name>
    <name type="common">Human hookworm</name>
    <dbReference type="NCBI Taxonomy" id="51031"/>
    <lineage>
        <taxon>Eukaryota</taxon>
        <taxon>Metazoa</taxon>
        <taxon>Ecdysozoa</taxon>
        <taxon>Nematoda</taxon>
        <taxon>Chromadorea</taxon>
        <taxon>Rhabditida</taxon>
        <taxon>Rhabditina</taxon>
        <taxon>Rhabditomorpha</taxon>
        <taxon>Strongyloidea</taxon>
        <taxon>Ancylostomatidae</taxon>
        <taxon>Bunostominae</taxon>
        <taxon>Necator</taxon>
    </lineage>
</organism>
<name>A0ABR1D0E3_NECAM</name>
<dbReference type="EMBL" id="JAVFWL010000003">
    <property type="protein sequence ID" value="KAK6743930.1"/>
    <property type="molecule type" value="Genomic_DNA"/>
</dbReference>
<feature type="region of interest" description="Disordered" evidence="1">
    <location>
        <begin position="126"/>
        <end position="146"/>
    </location>
</feature>
<gene>
    <name evidence="2" type="primary">Necator_chrIII.g11695</name>
    <name evidence="2" type="ORF">RB195_010930</name>
</gene>
<reference evidence="2 3" key="1">
    <citation type="submission" date="2023-08" db="EMBL/GenBank/DDBJ databases">
        <title>A Necator americanus chromosomal reference genome.</title>
        <authorList>
            <person name="Ilik V."/>
            <person name="Petrzelkova K.J."/>
            <person name="Pardy F."/>
            <person name="Fuh T."/>
            <person name="Niatou-Singa F.S."/>
            <person name="Gouil Q."/>
            <person name="Baker L."/>
            <person name="Ritchie M.E."/>
            <person name="Jex A.R."/>
            <person name="Gazzola D."/>
            <person name="Li H."/>
            <person name="Toshio Fujiwara R."/>
            <person name="Zhan B."/>
            <person name="Aroian R.V."/>
            <person name="Pafco B."/>
            <person name="Schwarz E.M."/>
        </authorList>
    </citation>
    <scope>NUCLEOTIDE SEQUENCE [LARGE SCALE GENOMIC DNA]</scope>
    <source>
        <strain evidence="2 3">Aroian</strain>
        <tissue evidence="2">Whole animal</tissue>
    </source>
</reference>